<comment type="function">
    <text evidence="3">Catalyzes oxygen-dependent 5-hydroxyuridine (ho5U) modification at position 34 in tRNAs, the first step in 5-carboxymethoxyuridine (cmo5U) biosynthesis. May be part of an alternate pathway, which is able to bypass cmo5U biogenesis in a subset of tRNAs under aerobic conditions.</text>
</comment>
<dbReference type="PANTHER" id="PTHR43846:SF1">
    <property type="entry name" value="TRNA URIDINE(34) HYDROXYLASE"/>
    <property type="match status" value="1"/>
</dbReference>
<keyword evidence="1 4" id="KW-0819">tRNA processing</keyword>
<dbReference type="InterPro" id="IPR040503">
    <property type="entry name" value="TRHO_N"/>
</dbReference>
<keyword evidence="7" id="KW-1185">Reference proteome</keyword>
<evidence type="ECO:0000256" key="3">
    <source>
        <dbReference type="ARBA" id="ARBA00045625"/>
    </source>
</evidence>
<dbReference type="PANTHER" id="PTHR43846">
    <property type="entry name" value="UPF0176 PROTEIN YCEA"/>
    <property type="match status" value="1"/>
</dbReference>
<evidence type="ECO:0000313" key="6">
    <source>
        <dbReference type="EMBL" id="BBI01288.1"/>
    </source>
</evidence>
<evidence type="ECO:0000313" key="7">
    <source>
        <dbReference type="Proteomes" id="UP000317544"/>
    </source>
</evidence>
<comment type="similarity">
    <text evidence="4">Belongs to the TrhO family.</text>
</comment>
<comment type="catalytic activity">
    <reaction evidence="4">
        <text>uridine(34) in tRNA + AH2 + O2 = 5-hydroxyuridine(34) in tRNA + A + H2O</text>
        <dbReference type="Rhea" id="RHEA:64224"/>
        <dbReference type="Rhea" id="RHEA-COMP:11727"/>
        <dbReference type="Rhea" id="RHEA-COMP:13381"/>
        <dbReference type="ChEBI" id="CHEBI:13193"/>
        <dbReference type="ChEBI" id="CHEBI:15377"/>
        <dbReference type="ChEBI" id="CHEBI:15379"/>
        <dbReference type="ChEBI" id="CHEBI:17499"/>
        <dbReference type="ChEBI" id="CHEBI:65315"/>
        <dbReference type="ChEBI" id="CHEBI:136877"/>
    </reaction>
</comment>
<feature type="domain" description="Rhodanese" evidence="5">
    <location>
        <begin position="133"/>
        <end position="223"/>
    </location>
</feature>
<evidence type="ECO:0000256" key="2">
    <source>
        <dbReference type="ARBA" id="ARBA00023002"/>
    </source>
</evidence>
<evidence type="ECO:0000256" key="4">
    <source>
        <dbReference type="HAMAP-Rule" id="MF_00469"/>
    </source>
</evidence>
<protein>
    <recommendedName>
        <fullName evidence="4">tRNA uridine(34) hydroxylase</fullName>
        <ecNumber evidence="4">1.14.-.-</ecNumber>
    </recommendedName>
    <alternativeName>
        <fullName evidence="4">tRNA hydroxylation protein O</fullName>
    </alternativeName>
</protein>
<gene>
    <name evidence="6" type="primary">yceA</name>
    <name evidence="4" type="synonym">trhO</name>
    <name evidence="6" type="ORF">BUCNMO_283</name>
</gene>
<keyword evidence="2 4" id="KW-0560">Oxidoreductase</keyword>
<dbReference type="Proteomes" id="UP000317544">
    <property type="component" value="Chromosome"/>
</dbReference>
<accession>A0A455TAD0</accession>
<dbReference type="InterPro" id="IPR020936">
    <property type="entry name" value="TrhO"/>
</dbReference>
<dbReference type="Gene3D" id="3.40.250.10">
    <property type="entry name" value="Rhodanese-like domain"/>
    <property type="match status" value="1"/>
</dbReference>
<dbReference type="RefSeq" id="WP_158344958.1">
    <property type="nucleotide sequence ID" value="NZ_AP019379.1"/>
</dbReference>
<name>A0A455TAD0_9GAMM</name>
<dbReference type="NCBIfam" id="NF001133">
    <property type="entry name" value="PRK00142.1-1"/>
    <property type="match status" value="1"/>
</dbReference>
<dbReference type="InterPro" id="IPR022111">
    <property type="entry name" value="Rhodanese_C"/>
</dbReference>
<proteinExistence type="inferred from homology"/>
<dbReference type="Pfam" id="PF00581">
    <property type="entry name" value="Rhodanese"/>
    <property type="match status" value="1"/>
</dbReference>
<sequence>MNSLYLQKNNRITVSFYKYFFIADPKILKNTLLCFFKKTKTLGRIYISQEGINAQISVLKNYFLKIKNFIYTLHIALKNVLINISLDNTRQSFVTLKIKVRKNIVNDGIVDINFNPNIVGKYLDASTVNKMFYSNDSIFVDIRNSYEYAIGHFKNSINILSKTFRQQIPKLVPYLNKFKKNNIILYCTGGIRCEKTTAWMLYNHFKNVYHIRGGIIGYVNEAKKNNLSILFKGKNFVFDLRMYETISNDCLGTCLNCKKSYDFYINCKNKKCNLLFIQCPCCFNTLNGYCSLKCMYKNFF</sequence>
<dbReference type="EMBL" id="AP019379">
    <property type="protein sequence ID" value="BBI01288.1"/>
    <property type="molecule type" value="Genomic_DNA"/>
</dbReference>
<dbReference type="GO" id="GO:0016705">
    <property type="term" value="F:oxidoreductase activity, acting on paired donors, with incorporation or reduction of molecular oxygen"/>
    <property type="evidence" value="ECO:0007669"/>
    <property type="project" value="UniProtKB-UniRule"/>
</dbReference>
<organism evidence="6 7">
    <name type="scientific">Buchnera aphidicola</name>
    <name type="common">Nipponaphis monzeni</name>
    <dbReference type="NCBI Taxonomy" id="2495405"/>
    <lineage>
        <taxon>Bacteria</taxon>
        <taxon>Pseudomonadati</taxon>
        <taxon>Pseudomonadota</taxon>
        <taxon>Gammaproteobacteria</taxon>
        <taxon>Enterobacterales</taxon>
        <taxon>Erwiniaceae</taxon>
        <taxon>Buchnera</taxon>
    </lineage>
</organism>
<evidence type="ECO:0000256" key="1">
    <source>
        <dbReference type="ARBA" id="ARBA00022694"/>
    </source>
</evidence>
<dbReference type="PROSITE" id="PS50206">
    <property type="entry name" value="RHODANESE_3"/>
    <property type="match status" value="1"/>
</dbReference>
<dbReference type="EC" id="1.14.-.-" evidence="4"/>
<dbReference type="InterPro" id="IPR001763">
    <property type="entry name" value="Rhodanese-like_dom"/>
</dbReference>
<evidence type="ECO:0000259" key="5">
    <source>
        <dbReference type="PROSITE" id="PS50206"/>
    </source>
</evidence>
<dbReference type="GO" id="GO:0006400">
    <property type="term" value="P:tRNA modification"/>
    <property type="evidence" value="ECO:0007669"/>
    <property type="project" value="UniProtKB-UniRule"/>
</dbReference>
<dbReference type="InterPro" id="IPR036873">
    <property type="entry name" value="Rhodanese-like_dom_sf"/>
</dbReference>
<reference evidence="6 7" key="1">
    <citation type="journal article" date="2019" name="Proc. Natl. Acad. Sci. U.S.A.">
        <title>Exaggeration and cooption of innate immunity for social defense.</title>
        <authorList>
            <person name="Kutsukake M."/>
            <person name="Moriyama M."/>
            <person name="Shigenobu S."/>
            <person name="Meng X.-Y."/>
            <person name="Nikoh N."/>
            <person name="Noda C."/>
            <person name="Kobayashi S."/>
            <person name="Fukatsu T."/>
        </authorList>
    </citation>
    <scope>NUCLEOTIDE SEQUENCE [LARGE SCALE GENOMIC DNA]</scope>
    <source>
        <strain evidence="6 7">Nmo</strain>
    </source>
</reference>
<dbReference type="OrthoDB" id="9778326at2"/>
<dbReference type="Pfam" id="PF12368">
    <property type="entry name" value="Rhodanese_C"/>
    <property type="match status" value="1"/>
</dbReference>
<dbReference type="SUPFAM" id="SSF52821">
    <property type="entry name" value="Rhodanese/Cell cycle control phosphatase"/>
    <property type="match status" value="1"/>
</dbReference>
<dbReference type="Pfam" id="PF17773">
    <property type="entry name" value="UPF0176_N"/>
    <property type="match status" value="1"/>
</dbReference>
<dbReference type="Gene3D" id="3.30.70.100">
    <property type="match status" value="1"/>
</dbReference>
<dbReference type="HAMAP" id="MF_00469">
    <property type="entry name" value="TrhO"/>
    <property type="match status" value="1"/>
</dbReference>
<dbReference type="SMART" id="SM00450">
    <property type="entry name" value="RHOD"/>
    <property type="match status" value="1"/>
</dbReference>
<dbReference type="AlphaFoldDB" id="A0A455TAD0"/>